<evidence type="ECO:0000313" key="4">
    <source>
        <dbReference type="EMBL" id="OXY92873.1"/>
    </source>
</evidence>
<dbReference type="RefSeq" id="WP_094219127.1">
    <property type="nucleotide sequence ID" value="NZ_MCGQ01000022.1"/>
</dbReference>
<dbReference type="InterPro" id="IPR011032">
    <property type="entry name" value="GroES-like_sf"/>
</dbReference>
<dbReference type="SUPFAM" id="SSF51735">
    <property type="entry name" value="NAD(P)-binding Rossmann-fold domains"/>
    <property type="match status" value="1"/>
</dbReference>
<dbReference type="SUPFAM" id="SSF50129">
    <property type="entry name" value="GroES-like"/>
    <property type="match status" value="1"/>
</dbReference>
<dbReference type="GO" id="GO:0070402">
    <property type="term" value="F:NADPH binding"/>
    <property type="evidence" value="ECO:0007669"/>
    <property type="project" value="TreeGrafter"/>
</dbReference>
<dbReference type="GO" id="GO:0016651">
    <property type="term" value="F:oxidoreductase activity, acting on NAD(P)H"/>
    <property type="evidence" value="ECO:0007669"/>
    <property type="project" value="TreeGrafter"/>
</dbReference>
<proteinExistence type="predicted"/>
<evidence type="ECO:0000256" key="2">
    <source>
        <dbReference type="ARBA" id="ARBA00023002"/>
    </source>
</evidence>
<sequence>MRAVGFRTNGGVEVLEELDLPEPVPAAGQVAVRVAFVGVNFAEIQHRRGEFGAPDGPGGVDVPGLEVSGTVVALGAEVGGLEVGEPVAAYLPAFGGYAEVVAADVRFVRSLRTAAGEADLAGAAGLPCVFPTAFGVLKDAGRLQEGESVLIHSAAGGVGSAAAQLARELGAARVYGTVGSAEKIPYAAQLGYDEVFLRDSFAEPLAEVTGGRGVDLVLDPVGGPVREQSLTVLAPFGRLVAYGDLGRHEQWTASVWDLWKGNRTIAGFNIGDLARRAPERIGAYLAEALRLLAAGRIRPGVTRTLALAEAAKAHELLETGTGRGKVLLSLT</sequence>
<dbReference type="AlphaFoldDB" id="A0A233SB50"/>
<evidence type="ECO:0000313" key="5">
    <source>
        <dbReference type="Proteomes" id="UP000215483"/>
    </source>
</evidence>
<dbReference type="EMBL" id="MCGQ01000022">
    <property type="protein sequence ID" value="OXY92873.1"/>
    <property type="molecule type" value="Genomic_DNA"/>
</dbReference>
<dbReference type="InterPro" id="IPR002364">
    <property type="entry name" value="Quin_OxRdtase/zeta-crystal_CS"/>
</dbReference>
<dbReference type="Pfam" id="PF00107">
    <property type="entry name" value="ADH_zinc_N"/>
    <property type="match status" value="1"/>
</dbReference>
<dbReference type="PROSITE" id="PS01162">
    <property type="entry name" value="QOR_ZETA_CRYSTAL"/>
    <property type="match status" value="1"/>
</dbReference>
<reference evidence="4 5" key="1">
    <citation type="submission" date="2016-07" db="EMBL/GenBank/DDBJ databases">
        <title>Draft genome of Streptomyces diastatochromogenes.</title>
        <authorList>
            <person name="Podduturi R."/>
            <person name="Lukassen M.B."/>
            <person name="Clausen N."/>
            <person name="Nielsen J.L."/>
            <person name="Jorgensen N.O."/>
        </authorList>
    </citation>
    <scope>NUCLEOTIDE SEQUENCE [LARGE SCALE GENOMIC DNA]</scope>
    <source>
        <strain evidence="4 5">DSM 40608</strain>
    </source>
</reference>
<keyword evidence="1" id="KW-0521">NADP</keyword>
<dbReference type="Proteomes" id="UP000215483">
    <property type="component" value="Unassembled WGS sequence"/>
</dbReference>
<keyword evidence="5" id="KW-1185">Reference proteome</keyword>
<dbReference type="InterPro" id="IPR013154">
    <property type="entry name" value="ADH-like_N"/>
</dbReference>
<dbReference type="Gene3D" id="3.40.50.720">
    <property type="entry name" value="NAD(P)-binding Rossmann-like Domain"/>
    <property type="match status" value="1"/>
</dbReference>
<organism evidence="4 5">
    <name type="scientific">Streptomyces diastatochromogenes</name>
    <dbReference type="NCBI Taxonomy" id="42236"/>
    <lineage>
        <taxon>Bacteria</taxon>
        <taxon>Bacillati</taxon>
        <taxon>Actinomycetota</taxon>
        <taxon>Actinomycetes</taxon>
        <taxon>Kitasatosporales</taxon>
        <taxon>Streptomycetaceae</taxon>
        <taxon>Streptomyces</taxon>
    </lineage>
</organism>
<keyword evidence="2" id="KW-0560">Oxidoreductase</keyword>
<protein>
    <submittedName>
        <fullName evidence="4">Quinone oxidoreductase</fullName>
    </submittedName>
</protein>
<dbReference type="Pfam" id="PF08240">
    <property type="entry name" value="ADH_N"/>
    <property type="match status" value="1"/>
</dbReference>
<dbReference type="PANTHER" id="PTHR48106">
    <property type="entry name" value="QUINONE OXIDOREDUCTASE PIG3-RELATED"/>
    <property type="match status" value="1"/>
</dbReference>
<dbReference type="Gene3D" id="3.90.180.10">
    <property type="entry name" value="Medium-chain alcohol dehydrogenases, catalytic domain"/>
    <property type="match status" value="1"/>
</dbReference>
<feature type="domain" description="Enoyl reductase (ER)" evidence="3">
    <location>
        <begin position="10"/>
        <end position="328"/>
    </location>
</feature>
<dbReference type="InterPro" id="IPR036291">
    <property type="entry name" value="NAD(P)-bd_dom_sf"/>
</dbReference>
<name>A0A233SB50_STRDA</name>
<dbReference type="InterPro" id="IPR020843">
    <property type="entry name" value="ER"/>
</dbReference>
<evidence type="ECO:0000256" key="1">
    <source>
        <dbReference type="ARBA" id="ARBA00022857"/>
    </source>
</evidence>
<comment type="caution">
    <text evidence="4">The sequence shown here is derived from an EMBL/GenBank/DDBJ whole genome shotgun (WGS) entry which is preliminary data.</text>
</comment>
<dbReference type="InterPro" id="IPR013149">
    <property type="entry name" value="ADH-like_C"/>
</dbReference>
<evidence type="ECO:0000259" key="3">
    <source>
        <dbReference type="SMART" id="SM00829"/>
    </source>
</evidence>
<dbReference type="OrthoDB" id="9805883at2"/>
<accession>A0A233SB50</accession>
<gene>
    <name evidence="4" type="ORF">BEK98_25725</name>
</gene>
<dbReference type="GO" id="GO:0008270">
    <property type="term" value="F:zinc ion binding"/>
    <property type="evidence" value="ECO:0007669"/>
    <property type="project" value="InterPro"/>
</dbReference>
<dbReference type="SMART" id="SM00829">
    <property type="entry name" value="PKS_ER"/>
    <property type="match status" value="1"/>
</dbReference>